<dbReference type="InterPro" id="IPR047120">
    <property type="entry name" value="Pk/Esn/Tes"/>
</dbReference>
<protein>
    <submittedName>
        <fullName evidence="11">Uncharacterized protein LOC113211450 isoform X2</fullName>
    </submittedName>
</protein>
<keyword evidence="3 7" id="KW-0479">Metal-binding</keyword>
<keyword evidence="10" id="KW-1185">Reference proteome</keyword>
<dbReference type="CDD" id="cd09829">
    <property type="entry name" value="PET_testin"/>
    <property type="match status" value="1"/>
</dbReference>
<dbReference type="Gene3D" id="2.10.110.10">
    <property type="entry name" value="Cysteine Rich Protein"/>
    <property type="match status" value="3"/>
</dbReference>
<evidence type="ECO:0000256" key="1">
    <source>
        <dbReference type="ARBA" id="ARBA00004496"/>
    </source>
</evidence>
<dbReference type="CTD" id="26136"/>
<dbReference type="GO" id="GO:0005737">
    <property type="term" value="C:cytoplasm"/>
    <property type="evidence" value="ECO:0007669"/>
    <property type="project" value="UniProtKB-SubCell"/>
</dbReference>
<evidence type="ECO:0000256" key="5">
    <source>
        <dbReference type="ARBA" id="ARBA00022833"/>
    </source>
</evidence>
<dbReference type="SMART" id="SM00132">
    <property type="entry name" value="LIM"/>
    <property type="match status" value="3"/>
</dbReference>
<dbReference type="FunFam" id="2.10.110.10:FF:000005">
    <property type="entry name" value="Testin isoform 1"/>
    <property type="match status" value="1"/>
</dbReference>
<evidence type="ECO:0000259" key="9">
    <source>
        <dbReference type="PROSITE" id="PS51303"/>
    </source>
</evidence>
<dbReference type="CDD" id="cd09341">
    <property type="entry name" value="LIM2_Testin_like"/>
    <property type="match status" value="1"/>
</dbReference>
<name>A0A9C6TX61_FRAOC</name>
<keyword evidence="6 7" id="KW-0440">LIM domain</keyword>
<accession>A0A9C6TX61</accession>
<evidence type="ECO:0000256" key="3">
    <source>
        <dbReference type="ARBA" id="ARBA00022723"/>
    </source>
</evidence>
<gene>
    <name evidence="11" type="primary">LOC113211450</name>
</gene>
<evidence type="ECO:0000256" key="6">
    <source>
        <dbReference type="ARBA" id="ARBA00023038"/>
    </source>
</evidence>
<dbReference type="Pfam" id="PF06297">
    <property type="entry name" value="PET"/>
    <property type="match status" value="1"/>
</dbReference>
<proteinExistence type="predicted"/>
<evidence type="ECO:0000259" key="8">
    <source>
        <dbReference type="PROSITE" id="PS50023"/>
    </source>
</evidence>
<dbReference type="RefSeq" id="XP_052124016.1">
    <property type="nucleotide sequence ID" value="XM_052268056.1"/>
</dbReference>
<keyword evidence="4" id="KW-0677">Repeat</keyword>
<evidence type="ECO:0000256" key="2">
    <source>
        <dbReference type="ARBA" id="ARBA00022490"/>
    </source>
</evidence>
<sequence>MAQVQTPPANAPPPAWLIALDKKRERVHRLGHEIGAGSRCLVCNDDCPGLDLHFWRKICRNCKCKKEEHDVIDDDYYMEQFEILLGSNHSNNRPNKAFLEMLEKHTSAGFKNKLKSLAFDWVPPDVSPIIAAEYMQALPANKLPISGSDGALYRRQQLERQLPLHDLDANQCHQLTDAEVENLEKYLENLKNNVVGQGRVTKLSIPTSSSLDSLQKVCTYNSVPKPYQSSIGSSTSSNTQPHFNVEGQVDSLQHIHLKTPSAFWPKRSSPEPYRSLSPAADALLPSVTDRGAAFGVTLSPASEGRRATSKIPRHGAIEPGQLLPTENRGMGQLNCTGQFVKDQIATSLSQSTNVPGSMWVPSECEECSRKDENGQLVKSQFCKHTAVSSDVAHKIEPFACTDCVQKIVDGQLVKGHICTHIASSSINPHIKAPAYCSECVQKAFDGKLVKGQMCTHITSSSINPSVKAPAYCAECVQRAFDGKLVKGQLCTHITSSSTIPNIIAPAYCAECVQRAFDGKLVKGQLCTHIISSSPIPNVIGPAYCTECVQKVTDGKLVKGQMCTHIASSSINPKGISPAYCAECVQKVIDGKMVKGQMCTHIASSSINPKGVSPAYCGECVQKVIDGKMVKGQMCTHITSSSINPKVVAPAYCGECVQKVIDGKLVKGHICTHIASSSVNPNVIAPADCRKCLNEGIHDQICPHIIYADIDHGVPHSTPASKCMTSASSAPHVMALYAHNALNSPSRLHPQDKLSPHVASLSIDDHHYEEIPKYEEIPGGDEVHYDSIRGMQDAVPIGPIPPTNLHCAECSEDILPGEVVVFADRAGSDMVWHPKCFVCHTCQELLVDLVYFFNKGHVYCGRHFSEMLDIPRCSACDELIFVKEYTVAEGQDFHVKHFCCFECDEPLGGKQYVPKEGQPVCLPCYELKYGKKCQSCQLVIKAKDQGVAFKHLHWHATPECFLCFSCQKFLLTGRFAVRDDRPFCCKECMQASLSTNHQKVSAV</sequence>
<feature type="domain" description="PET" evidence="9">
    <location>
        <begin position="100"/>
        <end position="210"/>
    </location>
</feature>
<dbReference type="Proteomes" id="UP000504606">
    <property type="component" value="Unplaced"/>
</dbReference>
<evidence type="ECO:0000256" key="7">
    <source>
        <dbReference type="PROSITE-ProRule" id="PRU00125"/>
    </source>
</evidence>
<dbReference type="InterPro" id="IPR010442">
    <property type="entry name" value="PET_domain"/>
</dbReference>
<evidence type="ECO:0000313" key="11">
    <source>
        <dbReference type="RefSeq" id="XP_052124016.1"/>
    </source>
</evidence>
<dbReference type="InterPro" id="IPR001781">
    <property type="entry name" value="Znf_LIM"/>
</dbReference>
<dbReference type="PROSITE" id="PS50023">
    <property type="entry name" value="LIM_DOMAIN_2"/>
    <property type="match status" value="2"/>
</dbReference>
<dbReference type="GO" id="GO:0008270">
    <property type="term" value="F:zinc ion binding"/>
    <property type="evidence" value="ECO:0007669"/>
    <property type="project" value="InterPro"/>
</dbReference>
<evidence type="ECO:0000256" key="4">
    <source>
        <dbReference type="ARBA" id="ARBA00022737"/>
    </source>
</evidence>
<keyword evidence="2" id="KW-0963">Cytoplasm</keyword>
<dbReference type="GeneID" id="113211450"/>
<feature type="domain" description="LIM zinc-binding" evidence="8">
    <location>
        <begin position="870"/>
        <end position="930"/>
    </location>
</feature>
<dbReference type="PROSITE" id="PS00028">
    <property type="entry name" value="ZINC_FINGER_C2H2_1"/>
    <property type="match status" value="1"/>
</dbReference>
<dbReference type="Pfam" id="PF00412">
    <property type="entry name" value="LIM"/>
    <property type="match status" value="3"/>
</dbReference>
<dbReference type="PANTHER" id="PTHR24211">
    <property type="entry name" value="LIM DOMAIN-CONTAINING PROTEIN"/>
    <property type="match status" value="1"/>
</dbReference>
<organism evidence="10 11">
    <name type="scientific">Frankliniella occidentalis</name>
    <name type="common">Western flower thrips</name>
    <name type="synonym">Euthrips occidentalis</name>
    <dbReference type="NCBI Taxonomy" id="133901"/>
    <lineage>
        <taxon>Eukaryota</taxon>
        <taxon>Metazoa</taxon>
        <taxon>Ecdysozoa</taxon>
        <taxon>Arthropoda</taxon>
        <taxon>Hexapoda</taxon>
        <taxon>Insecta</taxon>
        <taxon>Pterygota</taxon>
        <taxon>Neoptera</taxon>
        <taxon>Paraneoptera</taxon>
        <taxon>Thysanoptera</taxon>
        <taxon>Terebrantia</taxon>
        <taxon>Thripoidea</taxon>
        <taxon>Thripidae</taxon>
        <taxon>Frankliniella</taxon>
    </lineage>
</organism>
<feature type="domain" description="LIM zinc-binding" evidence="8">
    <location>
        <begin position="804"/>
        <end position="869"/>
    </location>
</feature>
<dbReference type="PROSITE" id="PS51303">
    <property type="entry name" value="PET"/>
    <property type="match status" value="1"/>
</dbReference>
<dbReference type="AlphaFoldDB" id="A0A9C6TX61"/>
<evidence type="ECO:0000313" key="10">
    <source>
        <dbReference type="Proteomes" id="UP000504606"/>
    </source>
</evidence>
<dbReference type="PANTHER" id="PTHR24211:SF22">
    <property type="entry name" value="TESTIN"/>
    <property type="match status" value="1"/>
</dbReference>
<dbReference type="CDD" id="cd09340">
    <property type="entry name" value="LIM1_Testin_like"/>
    <property type="match status" value="1"/>
</dbReference>
<dbReference type="SUPFAM" id="SSF57716">
    <property type="entry name" value="Glucocorticoid receptor-like (DNA-binding domain)"/>
    <property type="match status" value="2"/>
</dbReference>
<reference evidence="11" key="1">
    <citation type="submission" date="2025-08" db="UniProtKB">
        <authorList>
            <consortium name="RefSeq"/>
        </authorList>
    </citation>
    <scope>IDENTIFICATION</scope>
    <source>
        <tissue evidence="11">Whole organism</tissue>
    </source>
</reference>
<dbReference type="PROSITE" id="PS00478">
    <property type="entry name" value="LIM_DOMAIN_1"/>
    <property type="match status" value="1"/>
</dbReference>
<comment type="subcellular location">
    <subcellularLocation>
        <location evidence="1">Cytoplasm</location>
    </subcellularLocation>
</comment>
<dbReference type="InterPro" id="IPR013087">
    <property type="entry name" value="Znf_C2H2_type"/>
</dbReference>
<dbReference type="InterPro" id="IPR033724">
    <property type="entry name" value="PET_testin"/>
</dbReference>
<keyword evidence="5 7" id="KW-0862">Zinc</keyword>